<dbReference type="InterPro" id="IPR051277">
    <property type="entry name" value="SEZ6_CSMD_C4BPB_Regulators"/>
</dbReference>
<dbReference type="Gene3D" id="2.10.70.10">
    <property type="entry name" value="Complement Module, domain 1"/>
    <property type="match status" value="3"/>
</dbReference>
<keyword evidence="5" id="KW-0812">Transmembrane</keyword>
<dbReference type="Proteomes" id="UP000594260">
    <property type="component" value="Unplaced"/>
</dbReference>
<evidence type="ECO:0000313" key="9">
    <source>
        <dbReference type="EnsemblMetazoa" id="XP_022672510"/>
    </source>
</evidence>
<evidence type="ECO:0000313" key="10">
    <source>
        <dbReference type="Proteomes" id="UP000594260"/>
    </source>
</evidence>
<sequence>MAIQWGLVCAFLVVILLISSETSAMFISDVKEEVKKPCRFPGTPWHGKVEPLISPANKREFPHKTNVSYSCDPGYTLVGMKKRQCDNGKWRNPVPKCLRNMALEKPVFFDTDYTHASYAVDHDENSCVASKTKHAKYTMIVDLIEPTTVKLITVLFGEPAFNVSVMIRVGSHYPNTSKICGHKILDIVPGLPNYFSCRDNPVGRHVSVQVTHSKDIVNFCNLQVLSESALAAQDVCSNQNDNLNTTIGSFGTRCIKVFRQRVATIEEARSVCKNIAGHLLEQMDKNLQDYVNWHLATHFAEEKNTSAWLGARRDKNASLGWSWFSGEPVISDDILEDKGFGLSYDCLTMEGEVWKVQKCIGSHYAVCIHDLRTCGTPPMPEGAAIMHQNGQVPVNQISKVFCGESYYLDGDEVRCFGNGSISQKEPACLPFNCSLTMEDGTIARLDGSNRANFSCNPGFILASPSNESELRCIDRHWTPQTPLCLEETSPTTNKGFEDVHRVGDILQEEISILSRIPAFIMDLDILSVITGATIITIVIGLSVYLVYNRRRATTGEQIVRQNWSLMSFGVPMKDLPVASLGPVSEPPSFESQRCGTVILPKCV</sequence>
<dbReference type="InParanoid" id="A0A7M7KV82"/>
<dbReference type="InterPro" id="IPR016186">
    <property type="entry name" value="C-type_lectin-like/link_sf"/>
</dbReference>
<comment type="caution">
    <text evidence="4">Lacks conserved residue(s) required for the propagation of feature annotation.</text>
</comment>
<dbReference type="InterPro" id="IPR000436">
    <property type="entry name" value="Sushi_SCR_CCP_dom"/>
</dbReference>
<evidence type="ECO:0000256" key="4">
    <source>
        <dbReference type="PROSITE-ProRule" id="PRU00302"/>
    </source>
</evidence>
<evidence type="ECO:0000259" key="7">
    <source>
        <dbReference type="PROSITE" id="PS50041"/>
    </source>
</evidence>
<keyword evidence="5" id="KW-0472">Membrane</keyword>
<dbReference type="KEGG" id="vde:111255117"/>
<keyword evidence="5" id="KW-1133">Transmembrane helix</keyword>
<keyword evidence="1 6" id="KW-0732">Signal</keyword>
<dbReference type="PROSITE" id="PS50923">
    <property type="entry name" value="SUSHI"/>
    <property type="match status" value="3"/>
</dbReference>
<dbReference type="RefSeq" id="XP_022672511.1">
    <property type="nucleotide sequence ID" value="XM_022816776.1"/>
</dbReference>
<evidence type="ECO:0000256" key="1">
    <source>
        <dbReference type="ARBA" id="ARBA00022729"/>
    </source>
</evidence>
<feature type="chain" id="PRO_5036207299" evidence="6">
    <location>
        <begin position="25"/>
        <end position="603"/>
    </location>
</feature>
<dbReference type="Gene3D" id="2.60.120.260">
    <property type="entry name" value="Galactose-binding domain-like"/>
    <property type="match status" value="1"/>
</dbReference>
<evidence type="ECO:0000256" key="2">
    <source>
        <dbReference type="ARBA" id="ARBA00022737"/>
    </source>
</evidence>
<reference evidence="9" key="1">
    <citation type="submission" date="2021-01" db="UniProtKB">
        <authorList>
            <consortium name="EnsemblMetazoa"/>
        </authorList>
    </citation>
    <scope>IDENTIFICATION</scope>
</reference>
<dbReference type="Pfam" id="PF00084">
    <property type="entry name" value="Sushi"/>
    <property type="match status" value="2"/>
</dbReference>
<dbReference type="InterPro" id="IPR008979">
    <property type="entry name" value="Galactose-bd-like_sf"/>
</dbReference>
<keyword evidence="3" id="KW-1015">Disulfide bond</keyword>
<dbReference type="EnsemblMetazoa" id="XM_022816776">
    <property type="protein sequence ID" value="XP_022672511"/>
    <property type="gene ID" value="LOC111255117"/>
</dbReference>
<dbReference type="Pfam" id="PF00059">
    <property type="entry name" value="Lectin_C"/>
    <property type="match status" value="1"/>
</dbReference>
<organism evidence="9 10">
    <name type="scientific">Varroa destructor</name>
    <name type="common">Honeybee mite</name>
    <dbReference type="NCBI Taxonomy" id="109461"/>
    <lineage>
        <taxon>Eukaryota</taxon>
        <taxon>Metazoa</taxon>
        <taxon>Ecdysozoa</taxon>
        <taxon>Arthropoda</taxon>
        <taxon>Chelicerata</taxon>
        <taxon>Arachnida</taxon>
        <taxon>Acari</taxon>
        <taxon>Parasitiformes</taxon>
        <taxon>Mesostigmata</taxon>
        <taxon>Gamasina</taxon>
        <taxon>Dermanyssoidea</taxon>
        <taxon>Varroidae</taxon>
        <taxon>Varroa</taxon>
    </lineage>
</organism>
<dbReference type="PROSITE" id="PS50041">
    <property type="entry name" value="C_TYPE_LECTIN_2"/>
    <property type="match status" value="1"/>
</dbReference>
<dbReference type="InterPro" id="IPR016187">
    <property type="entry name" value="CTDL_fold"/>
</dbReference>
<accession>A0A7M7KV82</accession>
<dbReference type="RefSeq" id="XP_022672510.1">
    <property type="nucleotide sequence ID" value="XM_022816775.1"/>
</dbReference>
<dbReference type="InterPro" id="IPR035976">
    <property type="entry name" value="Sushi/SCR/CCP_sf"/>
</dbReference>
<feature type="domain" description="Sushi" evidence="8">
    <location>
        <begin position="372"/>
        <end position="430"/>
    </location>
</feature>
<feature type="domain" description="Sushi" evidence="8">
    <location>
        <begin position="431"/>
        <end position="486"/>
    </location>
</feature>
<dbReference type="SUPFAM" id="SSF49785">
    <property type="entry name" value="Galactose-binding domain-like"/>
    <property type="match status" value="1"/>
</dbReference>
<dbReference type="CDD" id="cd00037">
    <property type="entry name" value="CLECT"/>
    <property type="match status" value="1"/>
</dbReference>
<feature type="domain" description="Sushi" evidence="8">
    <location>
        <begin position="36"/>
        <end position="99"/>
    </location>
</feature>
<proteinExistence type="predicted"/>
<protein>
    <submittedName>
        <fullName evidence="9">Uncharacterized protein</fullName>
    </submittedName>
</protein>
<dbReference type="PANTHER" id="PTHR45656">
    <property type="entry name" value="PROTEIN CBR-CLEC-78"/>
    <property type="match status" value="1"/>
</dbReference>
<feature type="domain" description="C-type lectin" evidence="7">
    <location>
        <begin position="250"/>
        <end position="368"/>
    </location>
</feature>
<keyword evidence="4" id="KW-0768">Sushi</keyword>
<keyword evidence="10" id="KW-1185">Reference proteome</keyword>
<dbReference type="AlphaFoldDB" id="A0A7M7KV82"/>
<dbReference type="GeneID" id="111255117"/>
<dbReference type="InterPro" id="IPR001304">
    <property type="entry name" value="C-type_lectin-like"/>
</dbReference>
<evidence type="ECO:0000256" key="3">
    <source>
        <dbReference type="ARBA" id="ARBA00023157"/>
    </source>
</evidence>
<dbReference type="CDD" id="cd00033">
    <property type="entry name" value="CCP"/>
    <property type="match status" value="1"/>
</dbReference>
<dbReference type="PANTHER" id="PTHR45656:SF4">
    <property type="entry name" value="PROTEIN CBR-CLEC-78"/>
    <property type="match status" value="1"/>
</dbReference>
<evidence type="ECO:0000259" key="8">
    <source>
        <dbReference type="PROSITE" id="PS50923"/>
    </source>
</evidence>
<feature type="signal peptide" evidence="6">
    <location>
        <begin position="1"/>
        <end position="24"/>
    </location>
</feature>
<dbReference type="Gene3D" id="3.10.100.10">
    <property type="entry name" value="Mannose-Binding Protein A, subunit A"/>
    <property type="match status" value="1"/>
</dbReference>
<keyword evidence="2" id="KW-0677">Repeat</keyword>
<name>A0A7M7KV82_VARDE</name>
<feature type="transmembrane region" description="Helical" evidence="5">
    <location>
        <begin position="525"/>
        <end position="547"/>
    </location>
</feature>
<dbReference type="SMART" id="SM00032">
    <property type="entry name" value="CCP"/>
    <property type="match status" value="3"/>
</dbReference>
<dbReference type="SUPFAM" id="SSF56436">
    <property type="entry name" value="C-type lectin-like"/>
    <property type="match status" value="1"/>
</dbReference>
<evidence type="ECO:0000256" key="5">
    <source>
        <dbReference type="SAM" id="Phobius"/>
    </source>
</evidence>
<dbReference type="EnsemblMetazoa" id="XM_022816775">
    <property type="protein sequence ID" value="XP_022672510"/>
    <property type="gene ID" value="LOC111255117"/>
</dbReference>
<dbReference type="OrthoDB" id="6107927at2759"/>
<evidence type="ECO:0000256" key="6">
    <source>
        <dbReference type="SAM" id="SignalP"/>
    </source>
</evidence>
<dbReference type="SUPFAM" id="SSF57535">
    <property type="entry name" value="Complement control module/SCR domain"/>
    <property type="match status" value="3"/>
</dbReference>